<feature type="chain" id="PRO_5043773595" description="Peptidase S1 domain-containing protein" evidence="2">
    <location>
        <begin position="24"/>
        <end position="440"/>
    </location>
</feature>
<feature type="compositionally biased region" description="Low complexity" evidence="1">
    <location>
        <begin position="379"/>
        <end position="392"/>
    </location>
</feature>
<dbReference type="Gene3D" id="2.40.10.10">
    <property type="entry name" value="Trypsin-like serine proteases"/>
    <property type="match status" value="1"/>
</dbReference>
<dbReference type="InterPro" id="IPR001254">
    <property type="entry name" value="Trypsin_dom"/>
</dbReference>
<feature type="region of interest" description="Disordered" evidence="1">
    <location>
        <begin position="290"/>
        <end position="414"/>
    </location>
</feature>
<dbReference type="EMBL" id="CAKOGL010000069">
    <property type="protein sequence ID" value="CAH2109283.1"/>
    <property type="molecule type" value="Genomic_DNA"/>
</dbReference>
<dbReference type="InterPro" id="IPR043504">
    <property type="entry name" value="Peptidase_S1_PA_chymotrypsin"/>
</dbReference>
<dbReference type="AlphaFoldDB" id="A0AAU9VFM2"/>
<dbReference type="Proteomes" id="UP001153954">
    <property type="component" value="Unassembled WGS sequence"/>
</dbReference>
<dbReference type="GO" id="GO:0004252">
    <property type="term" value="F:serine-type endopeptidase activity"/>
    <property type="evidence" value="ECO:0007669"/>
    <property type="project" value="InterPro"/>
</dbReference>
<name>A0AAU9VFM2_EUPED</name>
<accession>A0AAU9VFM2</accession>
<keyword evidence="5" id="KW-1185">Reference proteome</keyword>
<keyword evidence="2" id="KW-0732">Signal</keyword>
<sequence>MCAHVVVCAALLVTLLAMPPVAAHELADDDSDDAAYMMVLQHADGWQCAASLVSTRTGVTTARCARGPPGAPRELWALAAALLAARPPPPPAAAARRVTRVAFAGDGRDPADPALDIAVVEMESPFATEAHAQPIIMATTHGFDDALECYSIRALAVLSPDRGVRRARFRVVSLMLKSETHCAGRVPHWSASHARSLCFTGDELCERDMGGGVVCGGELCAVLSVTAGDGTDGQCGETYAAQNISRWRSFLHCAHTLRLCGRGTSKCSEECSELILGEEEDSTTLALTHVTPSLEHPPRSHQSTRASRTSASSPTSTAPLARAHDDHASHPSIEFEPNRADFKAAPSRTPRPGLKAGEYGDNAAEYGAYEPPAPPPAARPSRTPPAAALQPTTTPPAPPAPALQASAPPLDHSTSACSASDTVLLFRLLIYSVFCMRFNY</sequence>
<dbReference type="SUPFAM" id="SSF50494">
    <property type="entry name" value="Trypsin-like serine proteases"/>
    <property type="match status" value="1"/>
</dbReference>
<evidence type="ECO:0000313" key="4">
    <source>
        <dbReference type="EMBL" id="CAH2109283.1"/>
    </source>
</evidence>
<feature type="compositionally biased region" description="Low complexity" evidence="1">
    <location>
        <begin position="303"/>
        <end position="321"/>
    </location>
</feature>
<proteinExistence type="predicted"/>
<evidence type="ECO:0000313" key="5">
    <source>
        <dbReference type="Proteomes" id="UP001153954"/>
    </source>
</evidence>
<dbReference type="GO" id="GO:0006508">
    <property type="term" value="P:proteolysis"/>
    <property type="evidence" value="ECO:0007669"/>
    <property type="project" value="InterPro"/>
</dbReference>
<evidence type="ECO:0000259" key="3">
    <source>
        <dbReference type="Pfam" id="PF00089"/>
    </source>
</evidence>
<reference evidence="4" key="1">
    <citation type="submission" date="2022-03" db="EMBL/GenBank/DDBJ databases">
        <authorList>
            <person name="Tunstrom K."/>
        </authorList>
    </citation>
    <scope>NUCLEOTIDE SEQUENCE</scope>
</reference>
<organism evidence="4 5">
    <name type="scientific">Euphydryas editha</name>
    <name type="common">Edith's checkerspot</name>
    <dbReference type="NCBI Taxonomy" id="104508"/>
    <lineage>
        <taxon>Eukaryota</taxon>
        <taxon>Metazoa</taxon>
        <taxon>Ecdysozoa</taxon>
        <taxon>Arthropoda</taxon>
        <taxon>Hexapoda</taxon>
        <taxon>Insecta</taxon>
        <taxon>Pterygota</taxon>
        <taxon>Neoptera</taxon>
        <taxon>Endopterygota</taxon>
        <taxon>Lepidoptera</taxon>
        <taxon>Glossata</taxon>
        <taxon>Ditrysia</taxon>
        <taxon>Papilionoidea</taxon>
        <taxon>Nymphalidae</taxon>
        <taxon>Nymphalinae</taxon>
        <taxon>Euphydryas</taxon>
    </lineage>
</organism>
<dbReference type="InterPro" id="IPR009003">
    <property type="entry name" value="Peptidase_S1_PA"/>
</dbReference>
<evidence type="ECO:0000256" key="2">
    <source>
        <dbReference type="SAM" id="SignalP"/>
    </source>
</evidence>
<evidence type="ECO:0000256" key="1">
    <source>
        <dbReference type="SAM" id="MobiDB-lite"/>
    </source>
</evidence>
<comment type="caution">
    <text evidence="4">The sequence shown here is derived from an EMBL/GenBank/DDBJ whole genome shotgun (WGS) entry which is preliminary data.</text>
</comment>
<dbReference type="Pfam" id="PF00089">
    <property type="entry name" value="Trypsin"/>
    <property type="match status" value="1"/>
</dbReference>
<feature type="domain" description="Peptidase S1" evidence="3">
    <location>
        <begin position="34"/>
        <end position="234"/>
    </location>
</feature>
<gene>
    <name evidence="4" type="ORF">EEDITHA_LOCUS23138</name>
</gene>
<protein>
    <recommendedName>
        <fullName evidence="3">Peptidase S1 domain-containing protein</fullName>
    </recommendedName>
</protein>
<feature type="signal peptide" evidence="2">
    <location>
        <begin position="1"/>
        <end position="23"/>
    </location>
</feature>